<dbReference type="SUPFAM" id="SSF52266">
    <property type="entry name" value="SGNH hydrolase"/>
    <property type="match status" value="1"/>
</dbReference>
<dbReference type="PANTHER" id="PTHR37834">
    <property type="entry name" value="GDSL-LIKE LIPASE/ACYLHYDROLASE DOMAIN PROTEIN (AFU_ORTHOLOGUE AFUA_2G00620)"/>
    <property type="match status" value="1"/>
</dbReference>
<dbReference type="OMA" id="WDMSSWI"/>
<organism evidence="3 4">
    <name type="scientific">Globisporangium ultimum (strain ATCC 200006 / CBS 805.95 / DAOM BR144)</name>
    <name type="common">Pythium ultimum</name>
    <dbReference type="NCBI Taxonomy" id="431595"/>
    <lineage>
        <taxon>Eukaryota</taxon>
        <taxon>Sar</taxon>
        <taxon>Stramenopiles</taxon>
        <taxon>Oomycota</taxon>
        <taxon>Peronosporomycetes</taxon>
        <taxon>Pythiales</taxon>
        <taxon>Pythiaceae</taxon>
        <taxon>Globisporangium</taxon>
    </lineage>
</organism>
<dbReference type="VEuPathDB" id="FungiDB:PYU1_G007593"/>
<evidence type="ECO:0000313" key="4">
    <source>
        <dbReference type="Proteomes" id="UP000019132"/>
    </source>
</evidence>
<dbReference type="InterPro" id="IPR052762">
    <property type="entry name" value="PCW_deacetylase/CE"/>
</dbReference>
<dbReference type="InterPro" id="IPR037461">
    <property type="entry name" value="CtCE2-like_dom"/>
</dbReference>
<name>K3WRL5_GLOUD</name>
<dbReference type="InterPro" id="IPR040794">
    <property type="entry name" value="CE2_N"/>
</dbReference>
<dbReference type="Pfam" id="PF13472">
    <property type="entry name" value="Lipase_GDSL_2"/>
    <property type="match status" value="1"/>
</dbReference>
<feature type="domain" description="Carbohydrate esterase 2 N-terminal" evidence="2">
    <location>
        <begin position="103"/>
        <end position="205"/>
    </location>
</feature>
<dbReference type="STRING" id="431595.K3WRL5"/>
<dbReference type="InterPro" id="IPR013830">
    <property type="entry name" value="SGNH_hydro"/>
</dbReference>
<evidence type="ECO:0000259" key="1">
    <source>
        <dbReference type="Pfam" id="PF13472"/>
    </source>
</evidence>
<keyword evidence="4" id="KW-1185">Reference proteome</keyword>
<evidence type="ECO:0000259" key="2">
    <source>
        <dbReference type="Pfam" id="PF17996"/>
    </source>
</evidence>
<reference evidence="3" key="3">
    <citation type="submission" date="2015-02" db="UniProtKB">
        <authorList>
            <consortium name="EnsemblProtists"/>
        </authorList>
    </citation>
    <scope>IDENTIFICATION</scope>
    <source>
        <strain evidence="3">DAOM BR144</strain>
    </source>
</reference>
<dbReference type="EnsemblProtists" id="PYU1_T007609">
    <property type="protein sequence ID" value="PYU1_T007609"/>
    <property type="gene ID" value="PYU1_G007593"/>
</dbReference>
<evidence type="ECO:0008006" key="5">
    <source>
        <dbReference type="Google" id="ProtNLM"/>
    </source>
</evidence>
<dbReference type="EMBL" id="GL376585">
    <property type="status" value="NOT_ANNOTATED_CDS"/>
    <property type="molecule type" value="Genomic_DNA"/>
</dbReference>
<reference evidence="4" key="2">
    <citation type="submission" date="2010-04" db="EMBL/GenBank/DDBJ databases">
        <authorList>
            <person name="Buell R."/>
            <person name="Hamilton J."/>
            <person name="Hostetler J."/>
        </authorList>
    </citation>
    <scope>NUCLEOTIDE SEQUENCE [LARGE SCALE GENOMIC DNA]</scope>
    <source>
        <strain evidence="4">DAOM:BR144</strain>
    </source>
</reference>
<dbReference type="Gene3D" id="2.60.120.260">
    <property type="entry name" value="Galactose-binding domain-like"/>
    <property type="match status" value="1"/>
</dbReference>
<reference evidence="4" key="1">
    <citation type="journal article" date="2010" name="Genome Biol.">
        <title>Genome sequence of the necrotrophic plant pathogen Pythium ultimum reveals original pathogenicity mechanisms and effector repertoire.</title>
        <authorList>
            <person name="Levesque C.A."/>
            <person name="Brouwer H."/>
            <person name="Cano L."/>
            <person name="Hamilton J.P."/>
            <person name="Holt C."/>
            <person name="Huitema E."/>
            <person name="Raffaele S."/>
            <person name="Robideau G.P."/>
            <person name="Thines M."/>
            <person name="Win J."/>
            <person name="Zerillo M.M."/>
            <person name="Beakes G.W."/>
            <person name="Boore J.L."/>
            <person name="Busam D."/>
            <person name="Dumas B."/>
            <person name="Ferriera S."/>
            <person name="Fuerstenberg S.I."/>
            <person name="Gachon C.M."/>
            <person name="Gaulin E."/>
            <person name="Govers F."/>
            <person name="Grenville-Briggs L."/>
            <person name="Horner N."/>
            <person name="Hostetler J."/>
            <person name="Jiang R.H."/>
            <person name="Johnson J."/>
            <person name="Krajaejun T."/>
            <person name="Lin H."/>
            <person name="Meijer H.J."/>
            <person name="Moore B."/>
            <person name="Morris P."/>
            <person name="Phuntmart V."/>
            <person name="Puiu D."/>
            <person name="Shetty J."/>
            <person name="Stajich J.E."/>
            <person name="Tripathy S."/>
            <person name="Wawra S."/>
            <person name="van West P."/>
            <person name="Whitty B.R."/>
            <person name="Coutinho P.M."/>
            <person name="Henrissat B."/>
            <person name="Martin F."/>
            <person name="Thomas P.D."/>
            <person name="Tyler B.M."/>
            <person name="De Vries R.P."/>
            <person name="Kamoun S."/>
            <person name="Yandell M."/>
            <person name="Tisserat N."/>
            <person name="Buell C.R."/>
        </authorList>
    </citation>
    <scope>NUCLEOTIDE SEQUENCE</scope>
    <source>
        <strain evidence="4">DAOM:BR144</strain>
    </source>
</reference>
<dbReference type="HOGENOM" id="CLU_574228_0_0_1"/>
<feature type="domain" description="SGNH hydrolase-type esterase" evidence="1">
    <location>
        <begin position="217"/>
        <end position="355"/>
    </location>
</feature>
<evidence type="ECO:0000313" key="3">
    <source>
        <dbReference type="EnsemblProtists" id="PYU1_T007609"/>
    </source>
</evidence>
<dbReference type="Pfam" id="PF17996">
    <property type="entry name" value="CE2_N"/>
    <property type="match status" value="1"/>
</dbReference>
<dbReference type="InParanoid" id="K3WRL5"/>
<dbReference type="Gene3D" id="3.40.50.1110">
    <property type="entry name" value="SGNH hydrolase"/>
    <property type="match status" value="1"/>
</dbReference>
<protein>
    <recommendedName>
        <fullName evidence="5">SGNH hydrolase-type esterase domain-containing protein</fullName>
    </recommendedName>
</protein>
<dbReference type="GO" id="GO:0052689">
    <property type="term" value="F:carboxylic ester hydrolase activity"/>
    <property type="evidence" value="ECO:0007669"/>
    <property type="project" value="InterPro"/>
</dbReference>
<proteinExistence type="predicted"/>
<dbReference type="AlphaFoldDB" id="K3WRL5"/>
<dbReference type="Proteomes" id="UP000019132">
    <property type="component" value="Unassembled WGS sequence"/>
</dbReference>
<dbReference type="PANTHER" id="PTHR37834:SF2">
    <property type="entry name" value="ESTERASE, SGNH HYDROLASE-TYPE"/>
    <property type="match status" value="1"/>
</dbReference>
<dbReference type="InterPro" id="IPR036514">
    <property type="entry name" value="SGNH_hydro_sf"/>
</dbReference>
<dbReference type="CDD" id="cd01831">
    <property type="entry name" value="Endoglucanase_E_like"/>
    <property type="match status" value="1"/>
</dbReference>
<accession>K3WRL5</accession>
<sequence length="469" mass="51858">MSRAPSPPVRLGAAAQATSASTERNAIVSADVSMPAPRMATYSSATSIGDDVVSDHALVHNFDLSKYKDGQYRLVSASAREQIKYTGRFLHHGPLAKRKSKVNTVQFDWPGVAFELTVRGTNTVAIRLKGDGNYFNVFVNGAFRCILKATLNASCCEVATDLDPESEYTVTISKRTEPQMRGKLSTFKVCTFYGFIVEADAEVLPIRQPATTRKIEFIGDSDTCAWGNEGKATSAKNMFGGSMKGRMENVYNGYACILARMFDAEAHILAWSGKGVHSNAADWGPSMPALWKNTIASREGEWEMQSWMPDVVVVNLGANDLFPPASLETEIVGAYALFLAEVRSYRPDAHIFCVAYDEGCMSAEDSEINRIHVSLQLQEIVKVAMSKVNKHDPKMHYAYIKIDGGLVENDYATQMHYAVSGHLKIAARLSEEIAMRTHWRVEKHPNTMPYPQEKSHILMPKDSSNCTIC</sequence>
<dbReference type="eggNOG" id="ENOG502QUIZ">
    <property type="taxonomic scope" value="Eukaryota"/>
</dbReference>